<evidence type="ECO:0000256" key="2">
    <source>
        <dbReference type="PROSITE-ProRule" id="PRU00175"/>
    </source>
</evidence>
<dbReference type="Gene3D" id="3.10.20.90">
    <property type="entry name" value="Phosphatidylinositol 3-kinase Catalytic Subunit, Chain A, domain 1"/>
    <property type="match status" value="1"/>
</dbReference>
<dbReference type="InterPro" id="IPR001849">
    <property type="entry name" value="PH_domain"/>
</dbReference>
<feature type="domain" description="PH" evidence="4">
    <location>
        <begin position="112"/>
        <end position="226"/>
    </location>
</feature>
<dbReference type="Proteomes" id="UP001230188">
    <property type="component" value="Unassembled WGS sequence"/>
</dbReference>
<evidence type="ECO:0000259" key="7">
    <source>
        <dbReference type="PROSITE" id="PS50222"/>
    </source>
</evidence>
<dbReference type="InterPro" id="IPR018247">
    <property type="entry name" value="EF_Hand_1_Ca_BS"/>
</dbReference>
<dbReference type="SUPFAM" id="SSF47473">
    <property type="entry name" value="EF-hand"/>
    <property type="match status" value="1"/>
</dbReference>
<dbReference type="CDD" id="cd16448">
    <property type="entry name" value="RING-H2"/>
    <property type="match status" value="1"/>
</dbReference>
<feature type="region of interest" description="Disordered" evidence="3">
    <location>
        <begin position="226"/>
        <end position="345"/>
    </location>
</feature>
<feature type="domain" description="Ubiquitin-like" evidence="5">
    <location>
        <begin position="703"/>
        <end position="778"/>
    </location>
</feature>
<feature type="region of interest" description="Disordered" evidence="3">
    <location>
        <begin position="77"/>
        <end position="103"/>
    </location>
</feature>
<reference evidence="8" key="1">
    <citation type="submission" date="2023-01" db="EMBL/GenBank/DDBJ databases">
        <title>Metagenome sequencing of chrysophaentin producing Chrysophaeum taylorii.</title>
        <authorList>
            <person name="Davison J."/>
            <person name="Bewley C."/>
        </authorList>
    </citation>
    <scope>NUCLEOTIDE SEQUENCE</scope>
    <source>
        <strain evidence="8">NIES-1699</strain>
    </source>
</reference>
<dbReference type="Pfam" id="PF00169">
    <property type="entry name" value="PH"/>
    <property type="match status" value="1"/>
</dbReference>
<protein>
    <submittedName>
        <fullName evidence="8">Uncharacterized protein</fullName>
    </submittedName>
</protein>
<feature type="compositionally biased region" description="Low complexity" evidence="3">
    <location>
        <begin position="855"/>
        <end position="866"/>
    </location>
</feature>
<dbReference type="PANTHER" id="PTHR45725">
    <property type="entry name" value="FORMIN HOMOLOGY 2 FAMILY MEMBER"/>
    <property type="match status" value="1"/>
</dbReference>
<accession>A0AAD7XR94</accession>
<dbReference type="AlphaFoldDB" id="A0AAD7XR94"/>
<dbReference type="Pfam" id="PF13499">
    <property type="entry name" value="EF-hand_7"/>
    <property type="match status" value="1"/>
</dbReference>
<gene>
    <name evidence="8" type="ORF">CTAYLR_008951</name>
</gene>
<evidence type="ECO:0000313" key="9">
    <source>
        <dbReference type="Proteomes" id="UP001230188"/>
    </source>
</evidence>
<dbReference type="InterPro" id="IPR013083">
    <property type="entry name" value="Znf_RING/FYVE/PHD"/>
</dbReference>
<dbReference type="SUPFAM" id="SSF54236">
    <property type="entry name" value="Ubiquitin-like"/>
    <property type="match status" value="1"/>
</dbReference>
<evidence type="ECO:0000259" key="6">
    <source>
        <dbReference type="PROSITE" id="PS50089"/>
    </source>
</evidence>
<dbReference type="PROSITE" id="PS50089">
    <property type="entry name" value="ZF_RING_2"/>
    <property type="match status" value="1"/>
</dbReference>
<feature type="domain" description="RING-type" evidence="6">
    <location>
        <begin position="409"/>
        <end position="457"/>
    </location>
</feature>
<proteinExistence type="predicted"/>
<dbReference type="InterPro" id="IPR029071">
    <property type="entry name" value="Ubiquitin-like_domsf"/>
</dbReference>
<keyword evidence="1" id="KW-0106">Calcium</keyword>
<feature type="domain" description="EF-hand" evidence="7">
    <location>
        <begin position="507"/>
        <end position="542"/>
    </location>
</feature>
<feature type="compositionally biased region" description="Pro residues" evidence="3">
    <location>
        <begin position="369"/>
        <end position="383"/>
    </location>
</feature>
<dbReference type="CDD" id="cd17039">
    <property type="entry name" value="Ubl_ubiquitin_like"/>
    <property type="match status" value="1"/>
</dbReference>
<dbReference type="GO" id="GO:0008270">
    <property type="term" value="F:zinc ion binding"/>
    <property type="evidence" value="ECO:0007669"/>
    <property type="project" value="UniProtKB-KW"/>
</dbReference>
<name>A0AAD7XR94_9STRA</name>
<dbReference type="Gene3D" id="1.10.238.10">
    <property type="entry name" value="EF-hand"/>
    <property type="match status" value="2"/>
</dbReference>
<dbReference type="GO" id="GO:0005509">
    <property type="term" value="F:calcium ion binding"/>
    <property type="evidence" value="ECO:0007669"/>
    <property type="project" value="InterPro"/>
</dbReference>
<dbReference type="Gene3D" id="3.30.40.10">
    <property type="entry name" value="Zinc/RING finger domain, C3HC4 (zinc finger)"/>
    <property type="match status" value="1"/>
</dbReference>
<evidence type="ECO:0000256" key="1">
    <source>
        <dbReference type="ARBA" id="ARBA00022837"/>
    </source>
</evidence>
<dbReference type="PROSITE" id="PS50053">
    <property type="entry name" value="UBIQUITIN_2"/>
    <property type="match status" value="1"/>
</dbReference>
<feature type="compositionally biased region" description="Polar residues" evidence="3">
    <location>
        <begin position="253"/>
        <end position="262"/>
    </location>
</feature>
<sequence length="988" mass="106276">MYSHCDGRGVWHPYSASENEAIAAAERAGASSVPLNVNGVGRFEVRFGSAAVSRRMAQPPSTGMIQVNVENESTRVVRKEVERSSRRPSSRNPPQFSSMTITDPYDNFAADSEPLFGWLLRKQSKGWRKGSWQRRFFVLAPRSSALFYFTKGLHSRHVDLIRKADPSAPQAKGSIHLAGAVIDARPVDEDKPYSFTVRVPGAEYYISARADYLKDKWLAQLHAVARGEPLGGPPPTPTQRPQAASYRLPPTVDNGTPVTAPNTWGGPTAPPPPFGGGGGGGGGGLARIASQPEQEDDYDGAATPAVIPEQPPPAPALKEEEEEKDESPAYAATAPVDEEEEWQRPVVPEAARRADEDGDLLSEETIVSTPPPPSRPPPPPPPEASSEDVVDKFTSLVTGGDAAEEHSECAVCFDELHARPVGVLTTDAGRRLCRHLVHLDCLRALPGQPSPACPMCRRASTGTKELPRVVDDPRAWFDLLDVDGEGRIEAEDVLATLKSQLAVREEELEANWDKIWDRFDLDHSGSLSYDELVDPDRGLLAVIKQLSPSLDEDLEATSAPRVEDRHAAAPDLTKDKEGWFEYWDDDGSGSLDEGELVRALVHSFDKRGRREEVRAITEIVHALLAACDVEGDGLISRDEFLAPNAGLADVIIGNFGFFADGGEEPAAPPAAPAAAPSPPAYNDVHAASAPPSGPPVRRRDDDFAIEIRTNGGNRYTAADLDATPRTTVGTLRGTAARLHNNMDPSRVRLVNRGQQLRDDNLALSAAGVRDGDSLVLVVGASSRPTSDLPPARPPPRHDPHASWAPSSSSSSFSGRLPASLTAPPVAAEPPSAATPPPYAPPEERVPVSTPPITRPQSYYAPQQQPQYHQCRVTVPSNAGPGAMLTIRAPTGQTLRVSVPPGQVAGSSFTVQYDPNARQSQRAPSHPVLPNLPPQPQPSNMRVQVPPGVTPGSVLTVNVPNVGHCRVTVPLNVYPGQYFEFRVPAPPRR</sequence>
<feature type="compositionally biased region" description="Pro residues" evidence="3">
    <location>
        <begin position="666"/>
        <end position="679"/>
    </location>
</feature>
<dbReference type="EMBL" id="JAQMWT010000043">
    <property type="protein sequence ID" value="KAJ8612700.1"/>
    <property type="molecule type" value="Genomic_DNA"/>
</dbReference>
<dbReference type="PROSITE" id="PS50003">
    <property type="entry name" value="PH_DOMAIN"/>
    <property type="match status" value="1"/>
</dbReference>
<feature type="compositionally biased region" description="Low complexity" evidence="3">
    <location>
        <begin position="801"/>
        <end position="831"/>
    </location>
</feature>
<dbReference type="InterPro" id="IPR011993">
    <property type="entry name" value="PH-like_dom_sf"/>
</dbReference>
<evidence type="ECO:0000259" key="5">
    <source>
        <dbReference type="PROSITE" id="PS50053"/>
    </source>
</evidence>
<organism evidence="8 9">
    <name type="scientific">Chrysophaeum taylorii</name>
    <dbReference type="NCBI Taxonomy" id="2483200"/>
    <lineage>
        <taxon>Eukaryota</taxon>
        <taxon>Sar</taxon>
        <taxon>Stramenopiles</taxon>
        <taxon>Ochrophyta</taxon>
        <taxon>Pelagophyceae</taxon>
        <taxon>Pelagomonadales</taxon>
        <taxon>Pelagomonadaceae</taxon>
        <taxon>Chrysophaeum</taxon>
    </lineage>
</organism>
<feature type="region of interest" description="Disordered" evidence="3">
    <location>
        <begin position="663"/>
        <end position="699"/>
    </location>
</feature>
<dbReference type="PANTHER" id="PTHR45725:SF18">
    <property type="entry name" value="ORC1-LIKE AAA ATPASE DOMAIN-CONTAINING PROTEIN"/>
    <property type="match status" value="1"/>
</dbReference>
<dbReference type="SMART" id="SM00233">
    <property type="entry name" value="PH"/>
    <property type="match status" value="1"/>
</dbReference>
<keyword evidence="2" id="KW-0862">Zinc</keyword>
<comment type="caution">
    <text evidence="8">The sequence shown here is derived from an EMBL/GenBank/DDBJ whole genome shotgun (WGS) entry which is preliminary data.</text>
</comment>
<feature type="compositionally biased region" description="Gly residues" evidence="3">
    <location>
        <begin position="275"/>
        <end position="285"/>
    </location>
</feature>
<dbReference type="InterPro" id="IPR002048">
    <property type="entry name" value="EF_hand_dom"/>
</dbReference>
<dbReference type="SUPFAM" id="SSF50729">
    <property type="entry name" value="PH domain-like"/>
    <property type="match status" value="1"/>
</dbReference>
<evidence type="ECO:0000313" key="8">
    <source>
        <dbReference type="EMBL" id="KAJ8612700.1"/>
    </source>
</evidence>
<dbReference type="InterPro" id="IPR011992">
    <property type="entry name" value="EF-hand-dom_pair"/>
</dbReference>
<dbReference type="InterPro" id="IPR001841">
    <property type="entry name" value="Znf_RING"/>
</dbReference>
<dbReference type="SMART" id="SM00054">
    <property type="entry name" value="EFh"/>
    <property type="match status" value="4"/>
</dbReference>
<dbReference type="PROSITE" id="PS50222">
    <property type="entry name" value="EF_HAND_2"/>
    <property type="match status" value="2"/>
</dbReference>
<dbReference type="SUPFAM" id="SSF57850">
    <property type="entry name" value="RING/U-box"/>
    <property type="match status" value="1"/>
</dbReference>
<feature type="domain" description="EF-hand" evidence="7">
    <location>
        <begin position="468"/>
        <end position="503"/>
    </location>
</feature>
<keyword evidence="2" id="KW-0863">Zinc-finger</keyword>
<keyword evidence="9" id="KW-1185">Reference proteome</keyword>
<feature type="region of interest" description="Disordered" evidence="3">
    <location>
        <begin position="914"/>
        <end position="936"/>
    </location>
</feature>
<dbReference type="Gene3D" id="2.30.29.30">
    <property type="entry name" value="Pleckstrin-homology domain (PH domain)/Phosphotyrosine-binding domain (PTB)"/>
    <property type="match status" value="1"/>
</dbReference>
<keyword evidence="2" id="KW-0479">Metal-binding</keyword>
<evidence type="ECO:0000256" key="3">
    <source>
        <dbReference type="SAM" id="MobiDB-lite"/>
    </source>
</evidence>
<evidence type="ECO:0000259" key="4">
    <source>
        <dbReference type="PROSITE" id="PS50003"/>
    </source>
</evidence>
<feature type="region of interest" description="Disordered" evidence="3">
    <location>
        <begin position="781"/>
        <end position="866"/>
    </location>
</feature>
<feature type="region of interest" description="Disordered" evidence="3">
    <location>
        <begin position="364"/>
        <end position="388"/>
    </location>
</feature>
<dbReference type="InterPro" id="IPR000626">
    <property type="entry name" value="Ubiquitin-like_dom"/>
</dbReference>
<dbReference type="InterPro" id="IPR051425">
    <property type="entry name" value="Formin_Homology"/>
</dbReference>
<dbReference type="PROSITE" id="PS00018">
    <property type="entry name" value="EF_HAND_1"/>
    <property type="match status" value="3"/>
</dbReference>